<evidence type="ECO:0000256" key="1">
    <source>
        <dbReference type="SAM" id="Phobius"/>
    </source>
</evidence>
<accession>A0AA40EUR8</accession>
<organism evidence="2 3">
    <name type="scientific">Schizothecium vesticola</name>
    <dbReference type="NCBI Taxonomy" id="314040"/>
    <lineage>
        <taxon>Eukaryota</taxon>
        <taxon>Fungi</taxon>
        <taxon>Dikarya</taxon>
        <taxon>Ascomycota</taxon>
        <taxon>Pezizomycotina</taxon>
        <taxon>Sordariomycetes</taxon>
        <taxon>Sordariomycetidae</taxon>
        <taxon>Sordariales</taxon>
        <taxon>Schizotheciaceae</taxon>
        <taxon>Schizothecium</taxon>
    </lineage>
</organism>
<keyword evidence="1" id="KW-0472">Membrane</keyword>
<keyword evidence="1" id="KW-0812">Transmembrane</keyword>
<dbReference type="AlphaFoldDB" id="A0AA40EUR8"/>
<name>A0AA40EUR8_9PEZI</name>
<proteinExistence type="predicted"/>
<feature type="transmembrane region" description="Helical" evidence="1">
    <location>
        <begin position="19"/>
        <end position="38"/>
    </location>
</feature>
<comment type="caution">
    <text evidence="2">The sequence shown here is derived from an EMBL/GenBank/DDBJ whole genome shotgun (WGS) entry which is preliminary data.</text>
</comment>
<sequence>MVVVVVLMRLAGGEVGGDVMLVCWWSVVGVGVIVWGWWWLVLEGGSGGGIGLGFGSGVAVGVGVCLVSCGQRGCGQWWTRRVEWDHSLGEVIGQLLPDFYPCRPEAIQVPAKNRTNFLDQMVWAWESGAVLKNSCLAPFSLWLDFSSTVAKLVSARPRRLTTPYM</sequence>
<protein>
    <submittedName>
        <fullName evidence="2">Uncharacterized protein</fullName>
    </submittedName>
</protein>
<evidence type="ECO:0000313" key="3">
    <source>
        <dbReference type="Proteomes" id="UP001172155"/>
    </source>
</evidence>
<evidence type="ECO:0000313" key="2">
    <source>
        <dbReference type="EMBL" id="KAK0745900.1"/>
    </source>
</evidence>
<keyword evidence="3" id="KW-1185">Reference proteome</keyword>
<reference evidence="2" key="1">
    <citation type="submission" date="2023-06" db="EMBL/GenBank/DDBJ databases">
        <title>Genome-scale phylogeny and comparative genomics of the fungal order Sordariales.</title>
        <authorList>
            <consortium name="Lawrence Berkeley National Laboratory"/>
            <person name="Hensen N."/>
            <person name="Bonometti L."/>
            <person name="Westerberg I."/>
            <person name="Brannstrom I.O."/>
            <person name="Guillou S."/>
            <person name="Cros-Aarteil S."/>
            <person name="Calhoun S."/>
            <person name="Haridas S."/>
            <person name="Kuo A."/>
            <person name="Mondo S."/>
            <person name="Pangilinan J."/>
            <person name="Riley R."/>
            <person name="LaButti K."/>
            <person name="Andreopoulos B."/>
            <person name="Lipzen A."/>
            <person name="Chen C."/>
            <person name="Yanf M."/>
            <person name="Daum C."/>
            <person name="Ng V."/>
            <person name="Clum A."/>
            <person name="Steindorff A."/>
            <person name="Ohm R."/>
            <person name="Martin F."/>
            <person name="Silar P."/>
            <person name="Natvig D."/>
            <person name="Lalanne C."/>
            <person name="Gautier V."/>
            <person name="Ament-velasquez S.L."/>
            <person name="Kruys A."/>
            <person name="Hutchinson M.I."/>
            <person name="Powell A.J."/>
            <person name="Barry K."/>
            <person name="Miller A.N."/>
            <person name="Grigoriev I.V."/>
            <person name="Debuchy R."/>
            <person name="Gladieux P."/>
            <person name="Thoren M.H."/>
            <person name="Johannesson H."/>
        </authorList>
    </citation>
    <scope>NUCLEOTIDE SEQUENCE</scope>
    <source>
        <strain evidence="2">SMH3187-1</strain>
    </source>
</reference>
<gene>
    <name evidence="2" type="ORF">B0T18DRAFT_139259</name>
</gene>
<keyword evidence="1" id="KW-1133">Transmembrane helix</keyword>
<feature type="transmembrane region" description="Helical" evidence="1">
    <location>
        <begin position="50"/>
        <end position="70"/>
    </location>
</feature>
<dbReference type="EMBL" id="JAUKUD010000004">
    <property type="protein sequence ID" value="KAK0745900.1"/>
    <property type="molecule type" value="Genomic_DNA"/>
</dbReference>
<dbReference type="Proteomes" id="UP001172155">
    <property type="component" value="Unassembled WGS sequence"/>
</dbReference>